<evidence type="ECO:0000256" key="1">
    <source>
        <dbReference type="SAM" id="Phobius"/>
    </source>
</evidence>
<dbReference type="InterPro" id="IPR036426">
    <property type="entry name" value="Bulb-type_lectin_dom_sf"/>
</dbReference>
<dbReference type="Gene3D" id="2.90.10.10">
    <property type="entry name" value="Bulb-type lectin domain"/>
    <property type="match status" value="1"/>
</dbReference>
<gene>
    <name evidence="3" type="ORF">FJAP1339_LOCUS6469</name>
</gene>
<dbReference type="SMART" id="SM00239">
    <property type="entry name" value="C2"/>
    <property type="match status" value="1"/>
</dbReference>
<dbReference type="InterPro" id="IPR035892">
    <property type="entry name" value="C2_domain_sf"/>
</dbReference>
<accession>A0A7S2XY59</accession>
<sequence length="258" mass="28709">MVAGNYIIQAFEGRDIKSVDFVDGVSDPYLVLKLDGQQIGKTARTWNWTGKNPKWNALFTTQVQSAEKNVLVVECWNKSIMKDDVLIGSATITLSDKTQTAWYPLKTGKGESTGNVRMACQFRPSARQQEESAVLAFMQEYMAFLYVLALVGVLVWRVVLASPRARLPIEAGLRINAGDHVASTSHCLYMKTDCSLELHTGVTPGEETVVWTNGVKAANCKKNSWATLTEEDQLTVYKNKKVYWSSNVADLPEFDGLM</sequence>
<dbReference type="PANTHER" id="PTHR47052">
    <property type="entry name" value="CONSERVED SERINE PROLINE-RICH PROTEIN (AFU_ORTHOLOGUE AFUA_2G01790)"/>
    <property type="match status" value="1"/>
</dbReference>
<dbReference type="EMBL" id="HBHR01013154">
    <property type="protein sequence ID" value="CAD9864462.1"/>
    <property type="molecule type" value="Transcribed_RNA"/>
</dbReference>
<evidence type="ECO:0000313" key="3">
    <source>
        <dbReference type="EMBL" id="CAD9864462.1"/>
    </source>
</evidence>
<keyword evidence="1" id="KW-0812">Transmembrane</keyword>
<dbReference type="PROSITE" id="PS50004">
    <property type="entry name" value="C2"/>
    <property type="match status" value="1"/>
</dbReference>
<organism evidence="3">
    <name type="scientific">Fibrocapsa japonica</name>
    <dbReference type="NCBI Taxonomy" id="94617"/>
    <lineage>
        <taxon>Eukaryota</taxon>
        <taxon>Sar</taxon>
        <taxon>Stramenopiles</taxon>
        <taxon>Ochrophyta</taxon>
        <taxon>Raphidophyceae</taxon>
        <taxon>Chattonellales</taxon>
        <taxon>Chattonellaceae</taxon>
        <taxon>Fibrocapsa</taxon>
    </lineage>
</organism>
<feature type="domain" description="C2" evidence="2">
    <location>
        <begin position="1"/>
        <end position="107"/>
    </location>
</feature>
<keyword evidence="1" id="KW-1133">Transmembrane helix</keyword>
<dbReference type="InterPro" id="IPR052981">
    <property type="entry name" value="Ingression_C2_domain"/>
</dbReference>
<dbReference type="InterPro" id="IPR000008">
    <property type="entry name" value="C2_dom"/>
</dbReference>
<dbReference type="CDD" id="cd00030">
    <property type="entry name" value="C2"/>
    <property type="match status" value="1"/>
</dbReference>
<dbReference type="SUPFAM" id="SSF49562">
    <property type="entry name" value="C2 domain (Calcium/lipid-binding domain, CaLB)"/>
    <property type="match status" value="1"/>
</dbReference>
<evidence type="ECO:0000259" key="2">
    <source>
        <dbReference type="PROSITE" id="PS50004"/>
    </source>
</evidence>
<dbReference type="SUPFAM" id="SSF51110">
    <property type="entry name" value="alpha-D-mannose-specific plant lectins"/>
    <property type="match status" value="1"/>
</dbReference>
<proteinExistence type="predicted"/>
<keyword evidence="1" id="KW-0472">Membrane</keyword>
<dbReference type="PANTHER" id="PTHR47052:SF3">
    <property type="entry name" value="INGRESSION PROTEIN 1"/>
    <property type="match status" value="1"/>
</dbReference>
<feature type="transmembrane region" description="Helical" evidence="1">
    <location>
        <begin position="141"/>
        <end position="160"/>
    </location>
</feature>
<name>A0A7S2XY59_9STRA</name>
<protein>
    <recommendedName>
        <fullName evidence="2">C2 domain-containing protein</fullName>
    </recommendedName>
</protein>
<reference evidence="3" key="1">
    <citation type="submission" date="2021-01" db="EMBL/GenBank/DDBJ databases">
        <authorList>
            <person name="Corre E."/>
            <person name="Pelletier E."/>
            <person name="Niang G."/>
            <person name="Scheremetjew M."/>
            <person name="Finn R."/>
            <person name="Kale V."/>
            <person name="Holt S."/>
            <person name="Cochrane G."/>
            <person name="Meng A."/>
            <person name="Brown T."/>
            <person name="Cohen L."/>
        </authorList>
    </citation>
    <scope>NUCLEOTIDE SEQUENCE</scope>
    <source>
        <strain evidence="3">CCMP1661</strain>
    </source>
</reference>
<dbReference type="Pfam" id="PF00168">
    <property type="entry name" value="C2"/>
    <property type="match status" value="1"/>
</dbReference>
<dbReference type="Gene3D" id="2.60.40.150">
    <property type="entry name" value="C2 domain"/>
    <property type="match status" value="1"/>
</dbReference>
<dbReference type="AlphaFoldDB" id="A0A7S2XY59"/>